<comment type="caution">
    <text evidence="1">The sequence shown here is derived from an EMBL/GenBank/DDBJ whole genome shotgun (WGS) entry which is preliminary data.</text>
</comment>
<dbReference type="AlphaFoldDB" id="A0A2J7RSN7"/>
<name>A0A2J7RSN7_9NEOP</name>
<accession>A0A2J7RSN7</accession>
<dbReference type="Proteomes" id="UP000235965">
    <property type="component" value="Unassembled WGS sequence"/>
</dbReference>
<evidence type="ECO:0000313" key="2">
    <source>
        <dbReference type="Proteomes" id="UP000235965"/>
    </source>
</evidence>
<dbReference type="EMBL" id="NEVH01000252">
    <property type="protein sequence ID" value="PNF43843.1"/>
    <property type="molecule type" value="Genomic_DNA"/>
</dbReference>
<sequence length="59" mass="6787">MRHRLLILPAHAPLHHRPDPLSGRKDRLKKRPLLGPENFYHHHRAELAAASTLQASFPL</sequence>
<proteinExistence type="predicted"/>
<protein>
    <submittedName>
        <fullName evidence="1">Uncharacterized protein</fullName>
    </submittedName>
</protein>
<organism evidence="1 2">
    <name type="scientific">Cryptotermes secundus</name>
    <dbReference type="NCBI Taxonomy" id="105785"/>
    <lineage>
        <taxon>Eukaryota</taxon>
        <taxon>Metazoa</taxon>
        <taxon>Ecdysozoa</taxon>
        <taxon>Arthropoda</taxon>
        <taxon>Hexapoda</taxon>
        <taxon>Insecta</taxon>
        <taxon>Pterygota</taxon>
        <taxon>Neoptera</taxon>
        <taxon>Polyneoptera</taxon>
        <taxon>Dictyoptera</taxon>
        <taxon>Blattodea</taxon>
        <taxon>Blattoidea</taxon>
        <taxon>Termitoidae</taxon>
        <taxon>Kalotermitidae</taxon>
        <taxon>Cryptotermitinae</taxon>
        <taxon>Cryptotermes</taxon>
    </lineage>
</organism>
<reference evidence="1 2" key="1">
    <citation type="submission" date="2017-12" db="EMBL/GenBank/DDBJ databases">
        <title>Hemimetabolous genomes reveal molecular basis of termite eusociality.</title>
        <authorList>
            <person name="Harrison M.C."/>
            <person name="Jongepier E."/>
            <person name="Robertson H.M."/>
            <person name="Arning N."/>
            <person name="Bitard-Feildel T."/>
            <person name="Chao H."/>
            <person name="Childers C.P."/>
            <person name="Dinh H."/>
            <person name="Doddapaneni H."/>
            <person name="Dugan S."/>
            <person name="Gowin J."/>
            <person name="Greiner C."/>
            <person name="Han Y."/>
            <person name="Hu H."/>
            <person name="Hughes D.S.T."/>
            <person name="Huylmans A.-K."/>
            <person name="Kemena C."/>
            <person name="Kremer L.P.M."/>
            <person name="Lee S.L."/>
            <person name="Lopez-Ezquerra A."/>
            <person name="Mallet L."/>
            <person name="Monroy-Kuhn J.M."/>
            <person name="Moser A."/>
            <person name="Murali S.C."/>
            <person name="Muzny D.M."/>
            <person name="Otani S."/>
            <person name="Piulachs M.-D."/>
            <person name="Poelchau M."/>
            <person name="Qu J."/>
            <person name="Schaub F."/>
            <person name="Wada-Katsumata A."/>
            <person name="Worley K.C."/>
            <person name="Xie Q."/>
            <person name="Ylla G."/>
            <person name="Poulsen M."/>
            <person name="Gibbs R.A."/>
            <person name="Schal C."/>
            <person name="Richards S."/>
            <person name="Belles X."/>
            <person name="Korb J."/>
            <person name="Bornberg-Bauer E."/>
        </authorList>
    </citation>
    <scope>NUCLEOTIDE SEQUENCE [LARGE SCALE GENOMIC DNA]</scope>
    <source>
        <tissue evidence="1">Whole body</tissue>
    </source>
</reference>
<gene>
    <name evidence="1" type="ORF">B7P43_G06047</name>
</gene>
<evidence type="ECO:0000313" key="1">
    <source>
        <dbReference type="EMBL" id="PNF43843.1"/>
    </source>
</evidence>
<dbReference type="InParanoid" id="A0A2J7RSN7"/>
<keyword evidence="2" id="KW-1185">Reference proteome</keyword>